<protein>
    <submittedName>
        <fullName evidence="1">Uncharacterized protein</fullName>
    </submittedName>
</protein>
<proteinExistence type="predicted"/>
<keyword evidence="2" id="KW-1185">Reference proteome</keyword>
<evidence type="ECO:0000313" key="1">
    <source>
        <dbReference type="EMBL" id="KAI7990848.1"/>
    </source>
</evidence>
<reference evidence="1 2" key="1">
    <citation type="journal article" date="2022" name="Plant J.">
        <title>Chromosome-level genome of Camellia lanceoleosa provides a valuable resource for understanding genome evolution and self-incompatibility.</title>
        <authorList>
            <person name="Gong W."/>
            <person name="Xiao S."/>
            <person name="Wang L."/>
            <person name="Liao Z."/>
            <person name="Chang Y."/>
            <person name="Mo W."/>
            <person name="Hu G."/>
            <person name="Li W."/>
            <person name="Zhao G."/>
            <person name="Zhu H."/>
            <person name="Hu X."/>
            <person name="Ji K."/>
            <person name="Xiang X."/>
            <person name="Song Q."/>
            <person name="Yuan D."/>
            <person name="Jin S."/>
            <person name="Zhang L."/>
        </authorList>
    </citation>
    <scope>NUCLEOTIDE SEQUENCE [LARGE SCALE GENOMIC DNA]</scope>
    <source>
        <strain evidence="1">SQ_2022a</strain>
    </source>
</reference>
<evidence type="ECO:0000313" key="2">
    <source>
        <dbReference type="Proteomes" id="UP001060215"/>
    </source>
</evidence>
<gene>
    <name evidence="1" type="ORF">LOK49_LG12G01968</name>
</gene>
<organism evidence="1 2">
    <name type="scientific">Camellia lanceoleosa</name>
    <dbReference type="NCBI Taxonomy" id="1840588"/>
    <lineage>
        <taxon>Eukaryota</taxon>
        <taxon>Viridiplantae</taxon>
        <taxon>Streptophyta</taxon>
        <taxon>Embryophyta</taxon>
        <taxon>Tracheophyta</taxon>
        <taxon>Spermatophyta</taxon>
        <taxon>Magnoliopsida</taxon>
        <taxon>eudicotyledons</taxon>
        <taxon>Gunneridae</taxon>
        <taxon>Pentapetalae</taxon>
        <taxon>asterids</taxon>
        <taxon>Ericales</taxon>
        <taxon>Theaceae</taxon>
        <taxon>Camellia</taxon>
    </lineage>
</organism>
<sequence>MATRFKILISRIISFFQFYRSKNPSNFPVNPVPSFLQLSPNPVFIDCPSATPPFSNPTTPPSSTTCPPSSHPSAVGSELGTQYTSEDDLTESPEFKWGETPHREIYNSSISGDSDNDLFPPPPPHMATKKKQRSKKKKATTRHRITTSSTDSEFGDERDEEEEGIVTLVSFSRNHKKRIKGAKCNVSKGGKVWSKMSHG</sequence>
<accession>A0ACC0FRD6</accession>
<name>A0ACC0FRD6_9ERIC</name>
<dbReference type="EMBL" id="CM045770">
    <property type="protein sequence ID" value="KAI7990848.1"/>
    <property type="molecule type" value="Genomic_DNA"/>
</dbReference>
<dbReference type="Proteomes" id="UP001060215">
    <property type="component" value="Chromosome 13"/>
</dbReference>
<comment type="caution">
    <text evidence="1">The sequence shown here is derived from an EMBL/GenBank/DDBJ whole genome shotgun (WGS) entry which is preliminary data.</text>
</comment>